<dbReference type="AlphaFoldDB" id="A0A168VS88"/>
<name>A0A168VS88_9BACL</name>
<protein>
    <submittedName>
        <fullName evidence="1">Uncharacterized protein</fullName>
    </submittedName>
</protein>
<keyword evidence="2" id="KW-1185">Reference proteome</keyword>
<proteinExistence type="predicted"/>
<gene>
    <name evidence="1" type="ORF">ABE65_002920</name>
</gene>
<evidence type="ECO:0000313" key="2">
    <source>
        <dbReference type="Proteomes" id="UP000076623"/>
    </source>
</evidence>
<dbReference type="STRING" id="1221500.ABE65_002920"/>
<organism evidence="1 2">
    <name type="scientific">Fictibacillus phosphorivorans</name>
    <dbReference type="NCBI Taxonomy" id="1221500"/>
    <lineage>
        <taxon>Bacteria</taxon>
        <taxon>Bacillati</taxon>
        <taxon>Bacillota</taxon>
        <taxon>Bacilli</taxon>
        <taxon>Bacillales</taxon>
        <taxon>Fictibacillaceae</taxon>
        <taxon>Fictibacillus</taxon>
    </lineage>
</organism>
<sequence length="273" mass="32184">MLITNIKLHKKMFEKYDTPEYSIINEGKRYTVAAYYLFGLTRGYLLLDERGEVCSREKALVPFKMFIQVNSYMNGFYREGRAEIQKPLHAFQDTIELANKVDQYLSKSKEELIKVMDLIIELDRGFKRLKEVYKEADETFIEINKNKELTQQGVSKIVELKNEFTVLQYKHLNIQLMFKALLHPVLTELRSIIDTLNRKEKKNVTKAYEVFSFLTSEKYQKGLKNSLKSFETNGNGEQINFYSMPNWEHNLITKGIARSEEQFKNELLAMLRN</sequence>
<reference evidence="1 2" key="1">
    <citation type="submission" date="2016-04" db="EMBL/GenBank/DDBJ databases">
        <title>Complete genome sequence of Fictibacillus phosphorivorans G25-29, a strain toxic to nematodes.</title>
        <authorList>
            <person name="Zheng Z."/>
        </authorList>
    </citation>
    <scope>NUCLEOTIDE SEQUENCE [LARGE SCALE GENOMIC DNA]</scope>
    <source>
        <strain evidence="1 2">G25-29</strain>
    </source>
</reference>
<dbReference type="EMBL" id="CP015378">
    <property type="protein sequence ID" value="ANC75839.1"/>
    <property type="molecule type" value="Genomic_DNA"/>
</dbReference>
<dbReference type="Proteomes" id="UP000076623">
    <property type="component" value="Chromosome"/>
</dbReference>
<accession>A0A168VS88</accession>
<evidence type="ECO:0000313" key="1">
    <source>
        <dbReference type="EMBL" id="ANC75839.1"/>
    </source>
</evidence>
<dbReference type="KEGG" id="fpn:ABE65_002920"/>
<dbReference type="RefSeq" id="WP_066391212.1">
    <property type="nucleotide sequence ID" value="NZ_CP015378.1"/>
</dbReference>